<keyword evidence="2" id="KW-1185">Reference proteome</keyword>
<dbReference type="EMBL" id="CM056808">
    <property type="protein sequence ID" value="KAJ8704233.1"/>
    <property type="molecule type" value="Genomic_DNA"/>
</dbReference>
<accession>A0ACC2PZH2</accession>
<organism evidence="1 2">
    <name type="scientific">Mythimna loreyi</name>
    <dbReference type="NCBI Taxonomy" id="667449"/>
    <lineage>
        <taxon>Eukaryota</taxon>
        <taxon>Metazoa</taxon>
        <taxon>Ecdysozoa</taxon>
        <taxon>Arthropoda</taxon>
        <taxon>Hexapoda</taxon>
        <taxon>Insecta</taxon>
        <taxon>Pterygota</taxon>
        <taxon>Neoptera</taxon>
        <taxon>Endopterygota</taxon>
        <taxon>Lepidoptera</taxon>
        <taxon>Glossata</taxon>
        <taxon>Ditrysia</taxon>
        <taxon>Noctuoidea</taxon>
        <taxon>Noctuidae</taxon>
        <taxon>Noctuinae</taxon>
        <taxon>Hadenini</taxon>
        <taxon>Mythimna</taxon>
    </lineage>
</organism>
<protein>
    <submittedName>
        <fullName evidence="1">Uncharacterized protein</fullName>
    </submittedName>
</protein>
<evidence type="ECO:0000313" key="1">
    <source>
        <dbReference type="EMBL" id="KAJ8704233.1"/>
    </source>
</evidence>
<proteinExistence type="predicted"/>
<reference evidence="1" key="1">
    <citation type="submission" date="2023-03" db="EMBL/GenBank/DDBJ databases">
        <title>Chromosome-level genomes of two armyworms, Mythimna separata and Mythimna loreyi, provide insights into the biosynthesis and reception of sex pheromones.</title>
        <authorList>
            <person name="Zhao H."/>
        </authorList>
    </citation>
    <scope>NUCLEOTIDE SEQUENCE</scope>
    <source>
        <strain evidence="1">BeijingLab</strain>
    </source>
</reference>
<name>A0ACC2PZH2_9NEOP</name>
<sequence>MMINSSLKHLHEQIKSMKESTQQPELLTTHDIHQYTVLYGLVAAVIVVIIIWLLRRRCQRAGGLSIQGRTESVPASVSVCINQSEPQKGSSVSARNLPLSEMGPSVSDSARVSRFSKQWSSLRLKRRDMSTSPIAKRQPVFFIDDSTV</sequence>
<dbReference type="Proteomes" id="UP001231649">
    <property type="component" value="Chromosome 32"/>
</dbReference>
<gene>
    <name evidence="1" type="ORF">PYW08_012957</name>
</gene>
<comment type="caution">
    <text evidence="1">The sequence shown here is derived from an EMBL/GenBank/DDBJ whole genome shotgun (WGS) entry which is preliminary data.</text>
</comment>
<evidence type="ECO:0000313" key="2">
    <source>
        <dbReference type="Proteomes" id="UP001231649"/>
    </source>
</evidence>